<accession>A0A1H2Y8J0</accession>
<keyword evidence="3" id="KW-1185">Reference proteome</keyword>
<protein>
    <submittedName>
        <fullName evidence="2">Uncharacterized protein</fullName>
    </submittedName>
</protein>
<keyword evidence="1" id="KW-0472">Membrane</keyword>
<feature type="transmembrane region" description="Helical" evidence="1">
    <location>
        <begin position="53"/>
        <end position="76"/>
    </location>
</feature>
<dbReference type="AlphaFoldDB" id="A0A1H2Y8J0"/>
<reference evidence="2 3" key="1">
    <citation type="submission" date="2016-10" db="EMBL/GenBank/DDBJ databases">
        <authorList>
            <person name="Varghese N."/>
            <person name="Submissions S."/>
        </authorList>
    </citation>
    <scope>NUCLEOTIDE SEQUENCE [LARGE SCALE GENOMIC DNA]</scope>
    <source>
        <strain evidence="2 3">DSM 11449</strain>
    </source>
</reference>
<evidence type="ECO:0000313" key="3">
    <source>
        <dbReference type="Proteomes" id="UP000182771"/>
    </source>
</evidence>
<name>A0A1H2Y8J0_9FLAO</name>
<evidence type="ECO:0000313" key="2">
    <source>
        <dbReference type="EMBL" id="SDX00879.1"/>
    </source>
</evidence>
<dbReference type="RefSeq" id="WP_009642582.1">
    <property type="nucleotide sequence ID" value="NZ_CAUUXI010000043.1"/>
</dbReference>
<organism evidence="2 3">
    <name type="scientific">Capnocytophaga granulosa</name>
    <dbReference type="NCBI Taxonomy" id="45242"/>
    <lineage>
        <taxon>Bacteria</taxon>
        <taxon>Pseudomonadati</taxon>
        <taxon>Bacteroidota</taxon>
        <taxon>Flavobacteriia</taxon>
        <taxon>Flavobacteriales</taxon>
        <taxon>Flavobacteriaceae</taxon>
        <taxon>Capnocytophaga</taxon>
    </lineage>
</organism>
<dbReference type="Proteomes" id="UP000182771">
    <property type="component" value="Unassembled WGS sequence"/>
</dbReference>
<feature type="transmembrane region" description="Helical" evidence="1">
    <location>
        <begin position="83"/>
        <end position="102"/>
    </location>
</feature>
<evidence type="ECO:0000256" key="1">
    <source>
        <dbReference type="SAM" id="Phobius"/>
    </source>
</evidence>
<dbReference type="EMBL" id="FNND01000006">
    <property type="protein sequence ID" value="SDX00879.1"/>
    <property type="molecule type" value="Genomic_DNA"/>
</dbReference>
<sequence length="141" mass="16247">MTKNITIWIFSVLFLLITCVGINDFCHTMTYNEAYIGSHFGAGGLIYFKNYPLALAILFGITVFLPPISVITVLLFRKKVATSIMMCALVAMLLLDVYTFCFRQRWQLLGEQTSIYDVVILGIFLLYYLYLLLLKRKHIIK</sequence>
<feature type="transmembrane region" description="Helical" evidence="1">
    <location>
        <begin position="114"/>
        <end position="134"/>
    </location>
</feature>
<dbReference type="GeneID" id="85018201"/>
<gene>
    <name evidence="2" type="ORF">SAMN05444420_106129</name>
</gene>
<keyword evidence="1" id="KW-0812">Transmembrane</keyword>
<proteinExistence type="predicted"/>
<comment type="caution">
    <text evidence="2">The sequence shown here is derived from an EMBL/GenBank/DDBJ whole genome shotgun (WGS) entry which is preliminary data.</text>
</comment>
<dbReference type="OrthoDB" id="4544855at2"/>
<keyword evidence="1" id="KW-1133">Transmembrane helix</keyword>